<keyword evidence="2" id="KW-1185">Reference proteome</keyword>
<dbReference type="Proteomes" id="UP001196413">
    <property type="component" value="Unassembled WGS sequence"/>
</dbReference>
<dbReference type="AlphaFoldDB" id="A0AAD5QJP9"/>
<organism evidence="1 2">
    <name type="scientific">Parelaphostrongylus tenuis</name>
    <name type="common">Meningeal worm</name>
    <dbReference type="NCBI Taxonomy" id="148309"/>
    <lineage>
        <taxon>Eukaryota</taxon>
        <taxon>Metazoa</taxon>
        <taxon>Ecdysozoa</taxon>
        <taxon>Nematoda</taxon>
        <taxon>Chromadorea</taxon>
        <taxon>Rhabditida</taxon>
        <taxon>Rhabditina</taxon>
        <taxon>Rhabditomorpha</taxon>
        <taxon>Strongyloidea</taxon>
        <taxon>Metastrongylidae</taxon>
        <taxon>Parelaphostrongylus</taxon>
    </lineage>
</organism>
<proteinExistence type="predicted"/>
<sequence>MMFGSSTFASMVIEQEDQNIKFSSKMPIEQYDSLVLIRHYWRKDLTILGAGDEDNEVKNSREMSVILLIATQLLFELTNTATIFRRVCSYCRDREIFENAHLYAGFFQKLNTGPLQFYSCVADQGYVMKCATSCIQAQLIVAHTNKVYTYRDCGTLLLQEFGREKYNFSHTQYAMALVDYDDLEENKEETEQGNRAMFSRSELVVCSLNSDNQTNTNFGVHKNRVQAVNYDLFDFESVFIL</sequence>
<accession>A0AAD5QJP9</accession>
<dbReference type="EMBL" id="JAHQIW010001298">
    <property type="protein sequence ID" value="KAJ1352059.1"/>
    <property type="molecule type" value="Genomic_DNA"/>
</dbReference>
<reference evidence="1" key="1">
    <citation type="submission" date="2021-06" db="EMBL/GenBank/DDBJ databases">
        <title>Parelaphostrongylus tenuis whole genome reference sequence.</title>
        <authorList>
            <person name="Garwood T.J."/>
            <person name="Larsen P.A."/>
            <person name="Fountain-Jones N.M."/>
            <person name="Garbe J.R."/>
            <person name="Macchietto M.G."/>
            <person name="Kania S.A."/>
            <person name="Gerhold R.W."/>
            <person name="Richards J.E."/>
            <person name="Wolf T.M."/>
        </authorList>
    </citation>
    <scope>NUCLEOTIDE SEQUENCE</scope>
    <source>
        <strain evidence="1">MNPRO001-30</strain>
        <tissue evidence="1">Meninges</tissue>
    </source>
</reference>
<name>A0AAD5QJP9_PARTN</name>
<evidence type="ECO:0000313" key="2">
    <source>
        <dbReference type="Proteomes" id="UP001196413"/>
    </source>
</evidence>
<comment type="caution">
    <text evidence="1">The sequence shown here is derived from an EMBL/GenBank/DDBJ whole genome shotgun (WGS) entry which is preliminary data.</text>
</comment>
<evidence type="ECO:0000313" key="1">
    <source>
        <dbReference type="EMBL" id="KAJ1352059.1"/>
    </source>
</evidence>
<gene>
    <name evidence="1" type="ORF">KIN20_008248</name>
</gene>
<protein>
    <submittedName>
        <fullName evidence="1">Uncharacterized protein</fullName>
    </submittedName>
</protein>